<dbReference type="SUPFAM" id="SSF52151">
    <property type="entry name" value="FabD/lysophospholipase-like"/>
    <property type="match status" value="1"/>
</dbReference>
<evidence type="ECO:0000259" key="5">
    <source>
        <dbReference type="PROSITE" id="PS51635"/>
    </source>
</evidence>
<dbReference type="PROSITE" id="PS51635">
    <property type="entry name" value="PNPLA"/>
    <property type="match status" value="1"/>
</dbReference>
<name>A0AAP5IAC5_9CYAN</name>
<dbReference type="RefSeq" id="WP_208343946.1">
    <property type="nucleotide sequence ID" value="NZ_CAWQFN010000422.1"/>
</dbReference>
<dbReference type="GO" id="GO:0016042">
    <property type="term" value="P:lipid catabolic process"/>
    <property type="evidence" value="ECO:0007669"/>
    <property type="project" value="UniProtKB-UniRule"/>
</dbReference>
<dbReference type="InterPro" id="IPR050301">
    <property type="entry name" value="NTE"/>
</dbReference>
<evidence type="ECO:0000256" key="2">
    <source>
        <dbReference type="ARBA" id="ARBA00022963"/>
    </source>
</evidence>
<dbReference type="InterPro" id="IPR016035">
    <property type="entry name" value="Acyl_Trfase/lysoPLipase"/>
</dbReference>
<reference evidence="7" key="1">
    <citation type="journal article" date="2021" name="Science">
        <title>Hunting the eagle killer: A cyanobacterial neurotoxin causes vacuolar myelinopathy.</title>
        <authorList>
            <person name="Breinlinger S."/>
            <person name="Phillips T.J."/>
            <person name="Haram B.N."/>
            <person name="Mares J."/>
            <person name="Martinez Yerena J.A."/>
            <person name="Hrouzek P."/>
            <person name="Sobotka R."/>
            <person name="Henderson W.M."/>
            <person name="Schmieder P."/>
            <person name="Williams S.M."/>
            <person name="Lauderdale J.D."/>
            <person name="Wilde H.D."/>
            <person name="Gerrin W."/>
            <person name="Kust A."/>
            <person name="Washington J.W."/>
            <person name="Wagner C."/>
            <person name="Geier B."/>
            <person name="Liebeke M."/>
            <person name="Enke H."/>
            <person name="Niedermeyer T.H.J."/>
            <person name="Wilde S.B."/>
        </authorList>
    </citation>
    <scope>NUCLEOTIDE SEQUENCE [LARGE SCALE GENOMIC DNA]</scope>
    <source>
        <strain evidence="7">Thurmond2011</strain>
    </source>
</reference>
<keyword evidence="7" id="KW-1185">Reference proteome</keyword>
<dbReference type="InterPro" id="IPR002641">
    <property type="entry name" value="PNPLA_dom"/>
</dbReference>
<gene>
    <name evidence="6" type="ORF">G7B40_012645</name>
</gene>
<keyword evidence="2 4" id="KW-0442">Lipid degradation</keyword>
<dbReference type="Pfam" id="PF01734">
    <property type="entry name" value="Patatin"/>
    <property type="match status" value="1"/>
</dbReference>
<dbReference type="AlphaFoldDB" id="A0AAP5IAC5"/>
<dbReference type="Proteomes" id="UP000667802">
    <property type="component" value="Unassembled WGS sequence"/>
</dbReference>
<evidence type="ECO:0000313" key="6">
    <source>
        <dbReference type="EMBL" id="MDR9895410.1"/>
    </source>
</evidence>
<sequence>MKSANPQFGLVLAGGGAKGAYQAGALSYLAEIGFAPHIIAGTSIGALNGAILSANRPFKEGVRRLNVLWEKLGDAQILRPNPNTVVQFAGYAAQKFIPGFQNWLLNFLTQTGLLQGDTVIFDPEPIERFLREAVNPANLKLGTELWMAAFPSLPIPGLQYNVVTALADLCYAKAGNSAHWFCVQDCEDTEVLYNLLLASAAIPLAFPTRKINGRTYVDGGLADNVPLGALIARGCTKTIVIHLENGSVWNRHNFPEQTIFEIRPVDFLNQSNTPFLSDFHAMLDFSPERIAELRRRGYEDAKNWLEPIRQIFSVVGTQRETHNDLLSSTERLINDSEV</sequence>
<keyword evidence="1 4" id="KW-0378">Hydrolase</keyword>
<evidence type="ECO:0000256" key="1">
    <source>
        <dbReference type="ARBA" id="ARBA00022801"/>
    </source>
</evidence>
<feature type="active site" description="Proton acceptor" evidence="4">
    <location>
        <position position="218"/>
    </location>
</feature>
<evidence type="ECO:0000313" key="7">
    <source>
        <dbReference type="Proteomes" id="UP000667802"/>
    </source>
</evidence>
<dbReference type="PANTHER" id="PTHR14226:SF57">
    <property type="entry name" value="BLR7027 PROTEIN"/>
    <property type="match status" value="1"/>
</dbReference>
<feature type="active site" description="Nucleophile" evidence="4">
    <location>
        <position position="43"/>
    </location>
</feature>
<feature type="short sequence motif" description="DGA/G" evidence="4">
    <location>
        <begin position="218"/>
        <end position="220"/>
    </location>
</feature>
<dbReference type="GO" id="GO:0016787">
    <property type="term" value="F:hydrolase activity"/>
    <property type="evidence" value="ECO:0007669"/>
    <property type="project" value="UniProtKB-UniRule"/>
</dbReference>
<feature type="domain" description="PNPLA" evidence="5">
    <location>
        <begin position="10"/>
        <end position="231"/>
    </location>
</feature>
<organism evidence="6 7">
    <name type="scientific">Aetokthonos hydrillicola Thurmond2011</name>
    <dbReference type="NCBI Taxonomy" id="2712845"/>
    <lineage>
        <taxon>Bacteria</taxon>
        <taxon>Bacillati</taxon>
        <taxon>Cyanobacteriota</taxon>
        <taxon>Cyanophyceae</taxon>
        <taxon>Nostocales</taxon>
        <taxon>Hapalosiphonaceae</taxon>
        <taxon>Aetokthonos</taxon>
    </lineage>
</organism>
<dbReference type="CDD" id="cd07209">
    <property type="entry name" value="Pat_hypo_Ecoli_Z1214_like"/>
    <property type="match status" value="1"/>
</dbReference>
<dbReference type="PANTHER" id="PTHR14226">
    <property type="entry name" value="NEUROPATHY TARGET ESTERASE/SWISS CHEESE D.MELANOGASTER"/>
    <property type="match status" value="1"/>
</dbReference>
<dbReference type="Gene3D" id="3.40.1090.10">
    <property type="entry name" value="Cytosolic phospholipase A2 catalytic domain"/>
    <property type="match status" value="2"/>
</dbReference>
<feature type="short sequence motif" description="GXGXXG" evidence="4">
    <location>
        <begin position="14"/>
        <end position="19"/>
    </location>
</feature>
<proteinExistence type="predicted"/>
<accession>A0AAP5IAC5</accession>
<comment type="caution">
    <text evidence="6">The sequence shown here is derived from an EMBL/GenBank/DDBJ whole genome shotgun (WGS) entry which is preliminary data.</text>
</comment>
<protein>
    <submittedName>
        <fullName evidence="6">Patatin-like phospholipase family protein</fullName>
    </submittedName>
</protein>
<evidence type="ECO:0000256" key="3">
    <source>
        <dbReference type="ARBA" id="ARBA00023098"/>
    </source>
</evidence>
<keyword evidence="3 4" id="KW-0443">Lipid metabolism</keyword>
<dbReference type="EMBL" id="JAALHA020000004">
    <property type="protein sequence ID" value="MDR9895410.1"/>
    <property type="molecule type" value="Genomic_DNA"/>
</dbReference>
<evidence type="ECO:0000256" key="4">
    <source>
        <dbReference type="PROSITE-ProRule" id="PRU01161"/>
    </source>
</evidence>
<feature type="short sequence motif" description="GXSXG" evidence="4">
    <location>
        <begin position="41"/>
        <end position="45"/>
    </location>
</feature>